<keyword evidence="7" id="KW-1185">Reference proteome</keyword>
<dbReference type="InterPro" id="IPR001610">
    <property type="entry name" value="PAC"/>
</dbReference>
<dbReference type="SMART" id="SM00086">
    <property type="entry name" value="PAC"/>
    <property type="match status" value="2"/>
</dbReference>
<gene>
    <name evidence="6" type="ORF">BFC18_02835</name>
</gene>
<reference evidence="6 7" key="1">
    <citation type="submission" date="2016-08" db="EMBL/GenBank/DDBJ databases">
        <authorList>
            <person name="Seilhamer J.J."/>
        </authorList>
    </citation>
    <scope>NUCLEOTIDE SEQUENCE [LARGE SCALE GENOMIC DNA]</scope>
    <source>
        <strain evidence="6 7">KCTC 42603</strain>
    </source>
</reference>
<comment type="caution">
    <text evidence="6">The sequence shown here is derived from an EMBL/GenBank/DDBJ whole genome shotgun (WGS) entry which is preliminary data.</text>
</comment>
<dbReference type="InterPro" id="IPR013655">
    <property type="entry name" value="PAS_fold_3"/>
</dbReference>
<dbReference type="PROSITE" id="PS50111">
    <property type="entry name" value="CHEMOTAXIS_TRANSDUC_2"/>
    <property type="match status" value="1"/>
</dbReference>
<evidence type="ECO:0000256" key="1">
    <source>
        <dbReference type="PROSITE-ProRule" id="PRU00284"/>
    </source>
</evidence>
<dbReference type="InterPro" id="IPR000700">
    <property type="entry name" value="PAS-assoc_C"/>
</dbReference>
<accession>A0A1E7ZG79</accession>
<dbReference type="NCBIfam" id="TIGR00229">
    <property type="entry name" value="sensory_box"/>
    <property type="match status" value="2"/>
</dbReference>
<feature type="domain" description="PAC" evidence="5">
    <location>
        <begin position="94"/>
        <end position="146"/>
    </location>
</feature>
<dbReference type="Gene3D" id="1.10.287.950">
    <property type="entry name" value="Methyl-accepting chemotaxis protein"/>
    <property type="match status" value="1"/>
</dbReference>
<evidence type="ECO:0000259" key="4">
    <source>
        <dbReference type="PROSITE" id="PS50112"/>
    </source>
</evidence>
<keyword evidence="1" id="KW-0807">Transducer</keyword>
<dbReference type="GO" id="GO:0006935">
    <property type="term" value="P:chemotaxis"/>
    <property type="evidence" value="ECO:0007669"/>
    <property type="project" value="UniProtKB-ARBA"/>
</dbReference>
<dbReference type="CDD" id="cd00130">
    <property type="entry name" value="PAS"/>
    <property type="match status" value="2"/>
</dbReference>
<proteinExistence type="predicted"/>
<dbReference type="AlphaFoldDB" id="A0A1E7ZG79"/>
<dbReference type="InterPro" id="IPR035965">
    <property type="entry name" value="PAS-like_dom_sf"/>
</dbReference>
<dbReference type="InterPro" id="IPR000014">
    <property type="entry name" value="PAS"/>
</dbReference>
<dbReference type="EMBL" id="MDHN01000004">
    <property type="protein sequence ID" value="OFC72509.1"/>
    <property type="molecule type" value="Genomic_DNA"/>
</dbReference>
<name>A0A1E7ZG79_9ALTE</name>
<dbReference type="PANTHER" id="PTHR24422:SF10">
    <property type="entry name" value="CHEMOTAXIS PROTEIN METHYLTRANSFERASE 2"/>
    <property type="match status" value="1"/>
</dbReference>
<sequence>MFALKKTYETHIAKLSQNANQYKAFSDTVKRHNAYVIFTPDGIVTETNDKFAAIFGFSANELIGKHHSSLCFDEYKNSPEYAQMWRDLHSGRASTGQFRRRHRSGTAVWLEASYDPIVDDNGVITSVLKICADITKQIETAEANKAISDALDRSMAVIEFEPDGTILTANNNFLSTVGYTLDEIRGKHHRMFCYDDFYIDNPNFWDRLATGKFESGQFKRKNAAGEMLWLEATYNPIYSPDGRVIKIIKFAADITKRVNEQNNIARASEHAVAISEETSQIALRGTESLANSVNFFNATLQEVDDANELIERLTTQSANIEQIVSTIRGIADQTNLLALNAAIEAARAGDQGRGFAVVADEVRQLAKRTSDSTIEIENVVGENKGLAQRARDKMFKVKNDVDANAEQIQSVQAVMDEIYQGAVSVSENVARIMTQ</sequence>
<dbReference type="InterPro" id="IPR050903">
    <property type="entry name" value="Bact_Chemotaxis_MeTrfase"/>
</dbReference>
<dbReference type="SMART" id="SM00283">
    <property type="entry name" value="MA"/>
    <property type="match status" value="1"/>
</dbReference>
<feature type="coiled-coil region" evidence="2">
    <location>
        <begin position="296"/>
        <end position="323"/>
    </location>
</feature>
<dbReference type="Pfam" id="PF08447">
    <property type="entry name" value="PAS_3"/>
    <property type="match status" value="1"/>
</dbReference>
<evidence type="ECO:0000256" key="2">
    <source>
        <dbReference type="SAM" id="Coils"/>
    </source>
</evidence>
<dbReference type="STRING" id="1656094.BFC18_02835"/>
<feature type="domain" description="Methyl-accepting transducer" evidence="3">
    <location>
        <begin position="251"/>
        <end position="435"/>
    </location>
</feature>
<dbReference type="Gene3D" id="3.30.450.20">
    <property type="entry name" value="PAS domain"/>
    <property type="match status" value="2"/>
</dbReference>
<dbReference type="GO" id="GO:0016020">
    <property type="term" value="C:membrane"/>
    <property type="evidence" value="ECO:0007669"/>
    <property type="project" value="InterPro"/>
</dbReference>
<evidence type="ECO:0000313" key="6">
    <source>
        <dbReference type="EMBL" id="OFC72509.1"/>
    </source>
</evidence>
<dbReference type="GO" id="GO:0007165">
    <property type="term" value="P:signal transduction"/>
    <property type="evidence" value="ECO:0007669"/>
    <property type="project" value="UniProtKB-KW"/>
</dbReference>
<dbReference type="Pfam" id="PF00015">
    <property type="entry name" value="MCPsignal"/>
    <property type="match status" value="1"/>
</dbReference>
<dbReference type="OrthoDB" id="9765776at2"/>
<dbReference type="SMART" id="SM00091">
    <property type="entry name" value="PAS"/>
    <property type="match status" value="2"/>
</dbReference>
<dbReference type="SUPFAM" id="SSF55785">
    <property type="entry name" value="PYP-like sensor domain (PAS domain)"/>
    <property type="match status" value="2"/>
</dbReference>
<evidence type="ECO:0000259" key="5">
    <source>
        <dbReference type="PROSITE" id="PS50113"/>
    </source>
</evidence>
<dbReference type="Pfam" id="PF13426">
    <property type="entry name" value="PAS_9"/>
    <property type="match status" value="1"/>
</dbReference>
<organism evidence="6 7">
    <name type="scientific">Alteromonas confluentis</name>
    <dbReference type="NCBI Taxonomy" id="1656094"/>
    <lineage>
        <taxon>Bacteria</taxon>
        <taxon>Pseudomonadati</taxon>
        <taxon>Pseudomonadota</taxon>
        <taxon>Gammaproteobacteria</taxon>
        <taxon>Alteromonadales</taxon>
        <taxon>Alteromonadaceae</taxon>
        <taxon>Alteromonas/Salinimonas group</taxon>
        <taxon>Alteromonas</taxon>
    </lineage>
</organism>
<evidence type="ECO:0008006" key="8">
    <source>
        <dbReference type="Google" id="ProtNLM"/>
    </source>
</evidence>
<dbReference type="InterPro" id="IPR004089">
    <property type="entry name" value="MCPsignal_dom"/>
</dbReference>
<feature type="domain" description="PAS" evidence="4">
    <location>
        <begin position="41"/>
        <end position="65"/>
    </location>
</feature>
<dbReference type="Proteomes" id="UP000175691">
    <property type="component" value="Unassembled WGS sequence"/>
</dbReference>
<dbReference type="PROSITE" id="PS50113">
    <property type="entry name" value="PAC"/>
    <property type="match status" value="2"/>
</dbReference>
<evidence type="ECO:0000259" key="3">
    <source>
        <dbReference type="PROSITE" id="PS50111"/>
    </source>
</evidence>
<evidence type="ECO:0000313" key="7">
    <source>
        <dbReference type="Proteomes" id="UP000175691"/>
    </source>
</evidence>
<protein>
    <recommendedName>
        <fullName evidence="8">Chemotaxis protein</fullName>
    </recommendedName>
</protein>
<feature type="domain" description="PAC" evidence="5">
    <location>
        <begin position="214"/>
        <end position="266"/>
    </location>
</feature>
<dbReference type="SUPFAM" id="SSF58104">
    <property type="entry name" value="Methyl-accepting chemotaxis protein (MCP) signaling domain"/>
    <property type="match status" value="1"/>
</dbReference>
<dbReference type="PROSITE" id="PS50112">
    <property type="entry name" value="PAS"/>
    <property type="match status" value="1"/>
</dbReference>
<keyword evidence="2" id="KW-0175">Coiled coil</keyword>
<dbReference type="PANTHER" id="PTHR24422">
    <property type="entry name" value="CHEMOTAXIS PROTEIN METHYLTRANSFERASE"/>
    <property type="match status" value="1"/>
</dbReference>